<protein>
    <recommendedName>
        <fullName evidence="7">ER membrane protein complex subunit 7 beta-sandwich domain-containing protein</fullName>
    </recommendedName>
</protein>
<dbReference type="AlphaFoldDB" id="A0A6G1HME4"/>
<evidence type="ECO:0000313" key="8">
    <source>
        <dbReference type="EMBL" id="KAF2397238.1"/>
    </source>
</evidence>
<evidence type="ECO:0000256" key="5">
    <source>
        <dbReference type="ARBA" id="ARBA00023136"/>
    </source>
</evidence>
<dbReference type="InterPro" id="IPR019008">
    <property type="entry name" value="Beta_sandwich_EMC7"/>
</dbReference>
<dbReference type="Pfam" id="PF09430">
    <property type="entry name" value="EMC7_beta-sandw"/>
    <property type="match status" value="1"/>
</dbReference>
<keyword evidence="4" id="KW-1133">Transmembrane helix</keyword>
<dbReference type="Proteomes" id="UP000799640">
    <property type="component" value="Unassembled WGS sequence"/>
</dbReference>
<keyword evidence="9" id="KW-1185">Reference proteome</keyword>
<evidence type="ECO:0000256" key="4">
    <source>
        <dbReference type="ARBA" id="ARBA00022989"/>
    </source>
</evidence>
<dbReference type="GO" id="GO:0072546">
    <property type="term" value="C:EMC complex"/>
    <property type="evidence" value="ECO:0007669"/>
    <property type="project" value="TreeGrafter"/>
</dbReference>
<organism evidence="8 9">
    <name type="scientific">Trichodelitschia bisporula</name>
    <dbReference type="NCBI Taxonomy" id="703511"/>
    <lineage>
        <taxon>Eukaryota</taxon>
        <taxon>Fungi</taxon>
        <taxon>Dikarya</taxon>
        <taxon>Ascomycota</taxon>
        <taxon>Pezizomycotina</taxon>
        <taxon>Dothideomycetes</taxon>
        <taxon>Dothideomycetes incertae sedis</taxon>
        <taxon>Phaeotrichales</taxon>
        <taxon>Phaeotrichaceae</taxon>
        <taxon>Trichodelitschia</taxon>
    </lineage>
</organism>
<feature type="domain" description="ER membrane protein complex subunit 7 beta-sandwich" evidence="7">
    <location>
        <begin position="26"/>
        <end position="150"/>
    </location>
</feature>
<sequence>MRLSTLLLAPAALAAHLTIQPTPLPATVPPSTHATLLGPSSYTAPLTRTGFFVFANVSSGSYLLTLHSRAFTAETIRIDVGPPSADARGLQRVEAWAVGLGREWEAKGAGRGAGDGYARVEVKTGGPRVVFAERQSFSVLSLFKNPMIIMAVVSLGLVVGTPYLLENMDPESRAEFEEMQRKSPLAAATNPSALQNFDLASWMAGKTDEPAAAAPAPKQIGGGKQGKKRA</sequence>
<proteinExistence type="predicted"/>
<dbReference type="InterPro" id="IPR039163">
    <property type="entry name" value="EMC7"/>
</dbReference>
<accession>A0A6G1HME4</accession>
<dbReference type="PANTHER" id="PTHR13605">
    <property type="entry name" value="ER MEMBRANE PROTEIN COMPLEX SUBUNIT 7"/>
    <property type="match status" value="1"/>
</dbReference>
<evidence type="ECO:0000313" key="9">
    <source>
        <dbReference type="Proteomes" id="UP000799640"/>
    </source>
</evidence>
<evidence type="ECO:0000256" key="1">
    <source>
        <dbReference type="ARBA" id="ARBA00004167"/>
    </source>
</evidence>
<comment type="subcellular location">
    <subcellularLocation>
        <location evidence="1">Membrane</location>
        <topology evidence="1">Single-pass membrane protein</topology>
    </subcellularLocation>
</comment>
<keyword evidence="2" id="KW-0812">Transmembrane</keyword>
<evidence type="ECO:0000256" key="6">
    <source>
        <dbReference type="SAM" id="MobiDB-lite"/>
    </source>
</evidence>
<evidence type="ECO:0000259" key="7">
    <source>
        <dbReference type="Pfam" id="PF09430"/>
    </source>
</evidence>
<feature type="region of interest" description="Disordered" evidence="6">
    <location>
        <begin position="208"/>
        <end position="230"/>
    </location>
</feature>
<gene>
    <name evidence="8" type="ORF">EJ06DRAFT_584710</name>
</gene>
<evidence type="ECO:0000256" key="2">
    <source>
        <dbReference type="ARBA" id="ARBA00022692"/>
    </source>
</evidence>
<evidence type="ECO:0000256" key="3">
    <source>
        <dbReference type="ARBA" id="ARBA00022729"/>
    </source>
</evidence>
<dbReference type="OrthoDB" id="27095at2759"/>
<dbReference type="EMBL" id="ML996704">
    <property type="protein sequence ID" value="KAF2397238.1"/>
    <property type="molecule type" value="Genomic_DNA"/>
</dbReference>
<name>A0A6G1HME4_9PEZI</name>
<keyword evidence="3" id="KW-0732">Signal</keyword>
<dbReference type="PANTHER" id="PTHR13605:SF4">
    <property type="entry name" value="ER MEMBRANE PROTEIN COMPLEX SUBUNIT 7"/>
    <property type="match status" value="1"/>
</dbReference>
<keyword evidence="5" id="KW-0472">Membrane</keyword>
<reference evidence="8" key="1">
    <citation type="journal article" date="2020" name="Stud. Mycol.">
        <title>101 Dothideomycetes genomes: a test case for predicting lifestyles and emergence of pathogens.</title>
        <authorList>
            <person name="Haridas S."/>
            <person name="Albert R."/>
            <person name="Binder M."/>
            <person name="Bloem J."/>
            <person name="Labutti K."/>
            <person name="Salamov A."/>
            <person name="Andreopoulos B."/>
            <person name="Baker S."/>
            <person name="Barry K."/>
            <person name="Bills G."/>
            <person name="Bluhm B."/>
            <person name="Cannon C."/>
            <person name="Castanera R."/>
            <person name="Culley D."/>
            <person name="Daum C."/>
            <person name="Ezra D."/>
            <person name="Gonzalez J."/>
            <person name="Henrissat B."/>
            <person name="Kuo A."/>
            <person name="Liang C."/>
            <person name="Lipzen A."/>
            <person name="Lutzoni F."/>
            <person name="Magnuson J."/>
            <person name="Mondo S."/>
            <person name="Nolan M."/>
            <person name="Ohm R."/>
            <person name="Pangilinan J."/>
            <person name="Park H.-J."/>
            <person name="Ramirez L."/>
            <person name="Alfaro M."/>
            <person name="Sun H."/>
            <person name="Tritt A."/>
            <person name="Yoshinaga Y."/>
            <person name="Zwiers L.-H."/>
            <person name="Turgeon B."/>
            <person name="Goodwin S."/>
            <person name="Spatafora J."/>
            <person name="Crous P."/>
            <person name="Grigoriev I."/>
        </authorList>
    </citation>
    <scope>NUCLEOTIDE SEQUENCE</scope>
    <source>
        <strain evidence="8">CBS 262.69</strain>
    </source>
</reference>